<keyword evidence="1" id="KW-0560">Oxidoreductase</keyword>
<dbReference type="GeneID" id="98173419"/>
<comment type="caution">
    <text evidence="4">The sequence shown here is derived from an EMBL/GenBank/DDBJ whole genome shotgun (WGS) entry which is preliminary data.</text>
</comment>
<evidence type="ECO:0000313" key="4">
    <source>
        <dbReference type="EMBL" id="GAB1312464.1"/>
    </source>
</evidence>
<gene>
    <name evidence="4" type="ORF">MFIFM68171_02674</name>
</gene>
<protein>
    <recommendedName>
        <fullName evidence="3">NAD-dependent epimerase/dehydratase domain-containing protein</fullName>
    </recommendedName>
</protein>
<comment type="similarity">
    <text evidence="2">Belongs to the NAD(P)-dependent epimerase/dehydratase family. Dihydroflavonol-4-reductase subfamily.</text>
</comment>
<proteinExistence type="inferred from homology"/>
<accession>A0ABQ0G482</accession>
<evidence type="ECO:0000313" key="5">
    <source>
        <dbReference type="Proteomes" id="UP001628179"/>
    </source>
</evidence>
<evidence type="ECO:0000259" key="3">
    <source>
        <dbReference type="Pfam" id="PF01370"/>
    </source>
</evidence>
<evidence type="ECO:0000256" key="1">
    <source>
        <dbReference type="ARBA" id="ARBA00023002"/>
    </source>
</evidence>
<dbReference type="RefSeq" id="XP_070914197.1">
    <property type="nucleotide sequence ID" value="XM_071058096.1"/>
</dbReference>
<evidence type="ECO:0000256" key="2">
    <source>
        <dbReference type="ARBA" id="ARBA00023445"/>
    </source>
</evidence>
<sequence length="352" mass="38837">MASRRLVLVTGINGYIAAHTAATFLRAGYAVRGTVRVATSASDSLIRTLNQYHDGDRLELFEVPDVGVDGAFDRAVQGVDAIAHLASPVSMTATDPLPVMRAAVEGTTSLLGSALAEWQARKGALRSFVFASSISAVFSPTRPPGHAFTEADWNDVAEEEVRRLGRDVSGYVLYQASKTAAERAFWRFGEEKAAGFGMTALCPAPVLGPPLYLPEPISKLSMRVNDIYQLLRGAPIPEFSPIRSTFVDVRDVAELVYQRVERDFQDQTLGARERYLLVGQQLVSPQQMVDVLRARFPECKEKIQEGNPEEKYPDMTWKFDAAKARDLLGRDWIGFQKSVKESAHVFLDAKIV</sequence>
<dbReference type="SUPFAM" id="SSF51735">
    <property type="entry name" value="NAD(P)-binding Rossmann-fold domains"/>
    <property type="match status" value="1"/>
</dbReference>
<name>A0ABQ0G482_9PEZI</name>
<dbReference type="Gene3D" id="3.40.50.720">
    <property type="entry name" value="NAD(P)-binding Rossmann-like Domain"/>
    <property type="match status" value="1"/>
</dbReference>
<dbReference type="PANTHER" id="PTHR10366">
    <property type="entry name" value="NAD DEPENDENT EPIMERASE/DEHYDRATASE"/>
    <property type="match status" value="1"/>
</dbReference>
<dbReference type="InterPro" id="IPR050425">
    <property type="entry name" value="NAD(P)_dehydrat-like"/>
</dbReference>
<dbReference type="InterPro" id="IPR036291">
    <property type="entry name" value="NAD(P)-bd_dom_sf"/>
</dbReference>
<dbReference type="EMBL" id="BAAFSV010000001">
    <property type="protein sequence ID" value="GAB1312464.1"/>
    <property type="molecule type" value="Genomic_DNA"/>
</dbReference>
<keyword evidence="5" id="KW-1185">Reference proteome</keyword>
<dbReference type="Proteomes" id="UP001628179">
    <property type="component" value="Unassembled WGS sequence"/>
</dbReference>
<reference evidence="4 5" key="1">
    <citation type="submission" date="2024-09" db="EMBL/GenBank/DDBJ databases">
        <title>Itraconazole resistance in Madurella fahalii resulting from another homologue of gene encoding cytochrome P450 14-alpha sterol demethylase (CYP51).</title>
        <authorList>
            <person name="Yoshioka I."/>
            <person name="Fahal A.H."/>
            <person name="Kaneko S."/>
            <person name="Yaguchi T."/>
        </authorList>
    </citation>
    <scope>NUCLEOTIDE SEQUENCE [LARGE SCALE GENOMIC DNA]</scope>
    <source>
        <strain evidence="4 5">IFM 68171</strain>
    </source>
</reference>
<dbReference type="PANTHER" id="PTHR10366:SF564">
    <property type="entry name" value="STEROL-4-ALPHA-CARBOXYLATE 3-DEHYDROGENASE, DECARBOXYLATING"/>
    <property type="match status" value="1"/>
</dbReference>
<organism evidence="4 5">
    <name type="scientific">Madurella fahalii</name>
    <dbReference type="NCBI Taxonomy" id="1157608"/>
    <lineage>
        <taxon>Eukaryota</taxon>
        <taxon>Fungi</taxon>
        <taxon>Dikarya</taxon>
        <taxon>Ascomycota</taxon>
        <taxon>Pezizomycotina</taxon>
        <taxon>Sordariomycetes</taxon>
        <taxon>Sordariomycetidae</taxon>
        <taxon>Sordariales</taxon>
        <taxon>Sordariales incertae sedis</taxon>
        <taxon>Madurella</taxon>
    </lineage>
</organism>
<dbReference type="InterPro" id="IPR001509">
    <property type="entry name" value="Epimerase_deHydtase"/>
</dbReference>
<feature type="domain" description="NAD-dependent epimerase/dehydratase" evidence="3">
    <location>
        <begin position="7"/>
        <end position="262"/>
    </location>
</feature>
<dbReference type="Pfam" id="PF01370">
    <property type="entry name" value="Epimerase"/>
    <property type="match status" value="1"/>
</dbReference>